<gene>
    <name evidence="1" type="ORF">FRZ44_28910</name>
</gene>
<accession>A0A5J6MJQ0</accession>
<keyword evidence="2" id="KW-1185">Reference proteome</keyword>
<protein>
    <submittedName>
        <fullName evidence="1">Uncharacterized protein</fullName>
    </submittedName>
</protein>
<dbReference type="Proteomes" id="UP000326202">
    <property type="component" value="Chromosome"/>
</dbReference>
<evidence type="ECO:0000313" key="1">
    <source>
        <dbReference type="EMBL" id="QEX17589.1"/>
    </source>
</evidence>
<dbReference type="AlphaFoldDB" id="A0A5J6MJQ0"/>
<dbReference type="RefSeq" id="WP_151177832.1">
    <property type="nucleotide sequence ID" value="NZ_CP042906.1"/>
</dbReference>
<dbReference type="EMBL" id="CP042906">
    <property type="protein sequence ID" value="QEX17589.1"/>
    <property type="molecule type" value="Genomic_DNA"/>
</dbReference>
<dbReference type="KEGG" id="htq:FRZ44_28910"/>
<organism evidence="1 2">
    <name type="scientific">Hypericibacter terrae</name>
    <dbReference type="NCBI Taxonomy" id="2602015"/>
    <lineage>
        <taxon>Bacteria</taxon>
        <taxon>Pseudomonadati</taxon>
        <taxon>Pseudomonadota</taxon>
        <taxon>Alphaproteobacteria</taxon>
        <taxon>Rhodospirillales</taxon>
        <taxon>Dongiaceae</taxon>
        <taxon>Hypericibacter</taxon>
    </lineage>
</organism>
<name>A0A5J6MJQ0_9PROT</name>
<proteinExistence type="predicted"/>
<evidence type="ECO:0000313" key="2">
    <source>
        <dbReference type="Proteomes" id="UP000326202"/>
    </source>
</evidence>
<sequence>MADDTFRLDLSDQDAEFIRETLEGFIESSGHYARTVIEIRMGTAMRRKLGIEGARCSFRGIPIALVDLGAEGTIEVVLGLTH</sequence>
<reference evidence="1 2" key="1">
    <citation type="submission" date="2019-08" db="EMBL/GenBank/DDBJ databases">
        <title>Hyperibacter terrae gen. nov., sp. nov. and Hyperibacter viscosus sp. nov., two new members in the family Rhodospirillaceae isolated from the rhizosphere of Hypericum perforatum.</title>
        <authorList>
            <person name="Noviana Z."/>
        </authorList>
    </citation>
    <scope>NUCLEOTIDE SEQUENCE [LARGE SCALE GENOMIC DNA]</scope>
    <source>
        <strain evidence="1 2">R5913</strain>
    </source>
</reference>